<accession>A0A6J8CIY7</accession>
<evidence type="ECO:0000313" key="3">
    <source>
        <dbReference type="Proteomes" id="UP000507470"/>
    </source>
</evidence>
<dbReference type="InterPro" id="IPR011604">
    <property type="entry name" value="PDDEXK-like_dom_sf"/>
</dbReference>
<proteinExistence type="predicted"/>
<dbReference type="InterPro" id="IPR011335">
    <property type="entry name" value="Restrct_endonuc-II-like"/>
</dbReference>
<evidence type="ECO:0000259" key="1">
    <source>
        <dbReference type="Pfam" id="PF09588"/>
    </source>
</evidence>
<dbReference type="AlphaFoldDB" id="A0A6J8CIY7"/>
<dbReference type="Proteomes" id="UP000507470">
    <property type="component" value="Unassembled WGS sequence"/>
</dbReference>
<dbReference type="PANTHER" id="PTHR46609:SF8">
    <property type="entry name" value="YQAJ VIRAL RECOMBINASE DOMAIN-CONTAINING PROTEIN"/>
    <property type="match status" value="1"/>
</dbReference>
<reference evidence="2 3" key="1">
    <citation type="submission" date="2020-06" db="EMBL/GenBank/DDBJ databases">
        <authorList>
            <person name="Li R."/>
            <person name="Bekaert M."/>
        </authorList>
    </citation>
    <scope>NUCLEOTIDE SEQUENCE [LARGE SCALE GENOMIC DNA]</scope>
    <source>
        <strain evidence="3">wild</strain>
    </source>
</reference>
<dbReference type="GO" id="GO:0006281">
    <property type="term" value="P:DNA repair"/>
    <property type="evidence" value="ECO:0007669"/>
    <property type="project" value="UniProtKB-ARBA"/>
</dbReference>
<dbReference type="Pfam" id="PF09588">
    <property type="entry name" value="YqaJ"/>
    <property type="match status" value="1"/>
</dbReference>
<dbReference type="SUPFAM" id="SSF52980">
    <property type="entry name" value="Restriction endonuclease-like"/>
    <property type="match status" value="1"/>
</dbReference>
<dbReference type="EMBL" id="CACVKT020005396">
    <property type="protein sequence ID" value="CAC5394880.1"/>
    <property type="molecule type" value="Genomic_DNA"/>
</dbReference>
<name>A0A6J8CIY7_MYTCO</name>
<feature type="domain" description="YqaJ viral recombinase" evidence="1">
    <location>
        <begin position="61"/>
        <end position="198"/>
    </location>
</feature>
<organism evidence="2 3">
    <name type="scientific">Mytilus coruscus</name>
    <name type="common">Sea mussel</name>
    <dbReference type="NCBI Taxonomy" id="42192"/>
    <lineage>
        <taxon>Eukaryota</taxon>
        <taxon>Metazoa</taxon>
        <taxon>Spiralia</taxon>
        <taxon>Lophotrochozoa</taxon>
        <taxon>Mollusca</taxon>
        <taxon>Bivalvia</taxon>
        <taxon>Autobranchia</taxon>
        <taxon>Pteriomorphia</taxon>
        <taxon>Mytilida</taxon>
        <taxon>Mytiloidea</taxon>
        <taxon>Mytilidae</taxon>
        <taxon>Mytilinae</taxon>
        <taxon>Mytilus</taxon>
    </lineage>
</organism>
<gene>
    <name evidence="2" type="ORF">MCOR_29597</name>
</gene>
<protein>
    <recommendedName>
        <fullName evidence="1">YqaJ viral recombinase domain-containing protein</fullName>
    </recommendedName>
</protein>
<dbReference type="Gene3D" id="3.90.320.10">
    <property type="match status" value="1"/>
</dbReference>
<evidence type="ECO:0000313" key="2">
    <source>
        <dbReference type="EMBL" id="CAC5394880.1"/>
    </source>
</evidence>
<dbReference type="InterPro" id="IPR051703">
    <property type="entry name" value="NF-kappa-B_Signaling_Reg"/>
</dbReference>
<dbReference type="OrthoDB" id="6153424at2759"/>
<dbReference type="InterPro" id="IPR019080">
    <property type="entry name" value="YqaJ_viral_recombinase"/>
</dbReference>
<keyword evidence="3" id="KW-1185">Reference proteome</keyword>
<sequence length="242" mass="27568">MVRILPSENGTLETIQNSEENNKKQITNQHENISRYSDTEILPILTHVPTSDDRRENLEKKNQVTASTLHSAVGLGTLTQQQEHYDAAYLKKISTRHISDAIEHGIENEKHGVATIVGKILPAIYPTVRFHQVGCYVLWDNGKPFLVASPDGEGWEGQVRRLLFEIKCPYKTTDWKTPVHYSIPEYYIPQIICQMGTAKESLGYYVHESIFVSCLRNHQQLSALDLTKPCGTFYAQKQMYCS</sequence>
<dbReference type="PANTHER" id="PTHR46609">
    <property type="entry name" value="EXONUCLEASE, PHAGE-TYPE/RECB, C-TERMINAL DOMAIN-CONTAINING PROTEIN"/>
    <property type="match status" value="1"/>
</dbReference>